<dbReference type="PANTHER" id="PTHR48111:SF1">
    <property type="entry name" value="TWO-COMPONENT RESPONSE REGULATOR ORR33"/>
    <property type="match status" value="1"/>
</dbReference>
<accession>A0A4Q7EIX4</accession>
<evidence type="ECO:0000256" key="3">
    <source>
        <dbReference type="ARBA" id="ARBA00023015"/>
    </source>
</evidence>
<name>A0A4Q7EIX4_9CYAN</name>
<dbReference type="Pfam" id="PF00072">
    <property type="entry name" value="Response_reg"/>
    <property type="match status" value="1"/>
</dbReference>
<keyword evidence="9" id="KW-1185">Reference proteome</keyword>
<evidence type="ECO:0000256" key="5">
    <source>
        <dbReference type="ARBA" id="ARBA00023163"/>
    </source>
</evidence>
<sequence>MALTQAGYHSVQVSSGEQVRQDFLRLQPDLVLLDAVMPDGNGFECCQQLRTEFQTEIPILMVTVLDDQDSIDRAFAAGATDYITKPIHWAVLRQRVKRLLLSYQAAQQAQDIQQQLHLAHSWESLQQAMVQGLHQHLAIHSLLANHTELYQDCFQAQQIIVLNVDHTIRWQWPNAASEPPSALHHELGKLLASLAQSASIVPHAPAQLPASGPQSAAVTAALQDLATYLNLTAVIVWPLVWEGAVLGWLLLGSHAETIGSANTLARGRQFASLLAIALGITQ</sequence>
<dbReference type="Proteomes" id="UP000292459">
    <property type="component" value="Unassembled WGS sequence"/>
</dbReference>
<gene>
    <name evidence="8" type="ORF">DYY88_05760</name>
</gene>
<evidence type="ECO:0000256" key="2">
    <source>
        <dbReference type="ARBA" id="ARBA00023012"/>
    </source>
</evidence>
<dbReference type="PANTHER" id="PTHR48111">
    <property type="entry name" value="REGULATOR OF RPOS"/>
    <property type="match status" value="1"/>
</dbReference>
<evidence type="ECO:0000313" key="8">
    <source>
        <dbReference type="EMBL" id="RZM83076.1"/>
    </source>
</evidence>
<keyword evidence="3" id="KW-0805">Transcription regulation</keyword>
<dbReference type="SMART" id="SM00448">
    <property type="entry name" value="REC"/>
    <property type="match status" value="1"/>
</dbReference>
<evidence type="ECO:0000256" key="4">
    <source>
        <dbReference type="ARBA" id="ARBA00023125"/>
    </source>
</evidence>
<dbReference type="InterPro" id="IPR001789">
    <property type="entry name" value="Sig_transdc_resp-reg_receiver"/>
</dbReference>
<evidence type="ECO:0000313" key="9">
    <source>
        <dbReference type="Proteomes" id="UP000292459"/>
    </source>
</evidence>
<dbReference type="GO" id="GO:0000156">
    <property type="term" value="F:phosphorelay response regulator activity"/>
    <property type="evidence" value="ECO:0007669"/>
    <property type="project" value="TreeGrafter"/>
</dbReference>
<dbReference type="InterPro" id="IPR039420">
    <property type="entry name" value="WalR-like"/>
</dbReference>
<evidence type="ECO:0000259" key="7">
    <source>
        <dbReference type="PROSITE" id="PS50110"/>
    </source>
</evidence>
<dbReference type="SUPFAM" id="SSF55781">
    <property type="entry name" value="GAF domain-like"/>
    <property type="match status" value="1"/>
</dbReference>
<dbReference type="Gene3D" id="3.40.50.2300">
    <property type="match status" value="1"/>
</dbReference>
<keyword evidence="5" id="KW-0804">Transcription</keyword>
<dbReference type="AlphaFoldDB" id="A0A4Q7EIX4"/>
<dbReference type="GO" id="GO:0006355">
    <property type="term" value="P:regulation of DNA-templated transcription"/>
    <property type="evidence" value="ECO:0007669"/>
    <property type="project" value="TreeGrafter"/>
</dbReference>
<dbReference type="EMBL" id="QVFV01000001">
    <property type="protein sequence ID" value="RZM83076.1"/>
    <property type="molecule type" value="Genomic_DNA"/>
</dbReference>
<organism evidence="8 9">
    <name type="scientific">Leptolyngbya iicbica LK</name>
    <dbReference type="NCBI Taxonomy" id="2294035"/>
    <lineage>
        <taxon>Bacteria</taxon>
        <taxon>Bacillati</taxon>
        <taxon>Cyanobacteriota</taxon>
        <taxon>Cyanophyceae</taxon>
        <taxon>Leptolyngbyales</taxon>
        <taxon>Leptolyngbyaceae</taxon>
        <taxon>Leptolyngbya group</taxon>
        <taxon>Leptolyngbya</taxon>
        <taxon>Leptolyngbya iicbica</taxon>
    </lineage>
</organism>
<dbReference type="GO" id="GO:0005829">
    <property type="term" value="C:cytosol"/>
    <property type="evidence" value="ECO:0007669"/>
    <property type="project" value="TreeGrafter"/>
</dbReference>
<protein>
    <submittedName>
        <fullName evidence="8">Response regulator</fullName>
    </submittedName>
</protein>
<dbReference type="SUPFAM" id="SSF52172">
    <property type="entry name" value="CheY-like"/>
    <property type="match status" value="1"/>
</dbReference>
<dbReference type="GO" id="GO:0032993">
    <property type="term" value="C:protein-DNA complex"/>
    <property type="evidence" value="ECO:0007669"/>
    <property type="project" value="TreeGrafter"/>
</dbReference>
<evidence type="ECO:0000256" key="1">
    <source>
        <dbReference type="ARBA" id="ARBA00022553"/>
    </source>
</evidence>
<dbReference type="OrthoDB" id="468357at2"/>
<comment type="caution">
    <text evidence="8">The sequence shown here is derived from an EMBL/GenBank/DDBJ whole genome shotgun (WGS) entry which is preliminary data.</text>
</comment>
<reference evidence="8 9" key="1">
    <citation type="submission" date="2018-11" db="EMBL/GenBank/DDBJ databases">
        <title>Whole genome sequencing of an environmental sample.</title>
        <authorList>
            <person name="Sarangi A.N."/>
            <person name="Singh D."/>
            <person name="Tripathy S."/>
        </authorList>
    </citation>
    <scope>NUCLEOTIDE SEQUENCE [LARGE SCALE GENOMIC DNA]</scope>
    <source>
        <strain evidence="8 9">Lakshadweep</strain>
    </source>
</reference>
<evidence type="ECO:0000256" key="6">
    <source>
        <dbReference type="PROSITE-ProRule" id="PRU00169"/>
    </source>
</evidence>
<feature type="modified residue" description="4-aspartylphosphate" evidence="6">
    <location>
        <position position="34"/>
    </location>
</feature>
<keyword evidence="2" id="KW-0902">Two-component regulatory system</keyword>
<dbReference type="GO" id="GO:0000976">
    <property type="term" value="F:transcription cis-regulatory region binding"/>
    <property type="evidence" value="ECO:0007669"/>
    <property type="project" value="TreeGrafter"/>
</dbReference>
<dbReference type="PROSITE" id="PS50110">
    <property type="entry name" value="RESPONSE_REGULATORY"/>
    <property type="match status" value="1"/>
</dbReference>
<keyword evidence="4" id="KW-0238">DNA-binding</keyword>
<dbReference type="InterPro" id="IPR011006">
    <property type="entry name" value="CheY-like_superfamily"/>
</dbReference>
<keyword evidence="1 6" id="KW-0597">Phosphoprotein</keyword>
<feature type="domain" description="Response regulatory" evidence="7">
    <location>
        <begin position="1"/>
        <end position="100"/>
    </location>
</feature>
<proteinExistence type="predicted"/>